<comment type="caution">
    <text evidence="1">The sequence shown here is derived from an EMBL/GenBank/DDBJ whole genome shotgun (WGS) entry which is preliminary data.</text>
</comment>
<keyword evidence="2" id="KW-1185">Reference proteome</keyword>
<sequence length="351" mass="38140">MSRFAPAFSVLVDGTSITAEVAAHVTELSVVHEPDLLDHFSLTVANPYPSMPWTHTEQADWFREGNAVTIGMGYAGELRTLFDGEITSLSPAFPESGTPTVRVEGYTRLHWLRGAARSRTFQDVTDQDVAERIAAGLGLKAAAERTGARHPYLIQYNQTDLAFLVQRARAIGFEVTVDGRTLVFREQRSADRGGFRLEWGRSLRSFHPTMNTLRQVSKVIVCGYDARTKKEVRGEAGADTAAAGMGGRRTGAAVAETAFHRRVEEIRVDTPIASQEEADVLARAIYQDRALDFVTGTGSAAGEPGLRAGEVLELAGLGPAFSGPYYVAQTTHTIDASGYRTSFSVRRNAVS</sequence>
<dbReference type="Pfam" id="PF05954">
    <property type="entry name" value="Phage_GPD"/>
    <property type="match status" value="1"/>
</dbReference>
<dbReference type="SUPFAM" id="SSF69279">
    <property type="entry name" value="Phage tail proteins"/>
    <property type="match status" value="1"/>
</dbReference>
<proteinExistence type="predicted"/>
<organism evidence="1 2">
    <name type="scientific">Actinoplanes octamycinicus</name>
    <dbReference type="NCBI Taxonomy" id="135948"/>
    <lineage>
        <taxon>Bacteria</taxon>
        <taxon>Bacillati</taxon>
        <taxon>Actinomycetota</taxon>
        <taxon>Actinomycetes</taxon>
        <taxon>Micromonosporales</taxon>
        <taxon>Micromonosporaceae</taxon>
        <taxon>Actinoplanes</taxon>
    </lineage>
</organism>
<name>A0A7W7MBI9_9ACTN</name>
<dbReference type="AlphaFoldDB" id="A0A7W7MBI9"/>
<gene>
    <name evidence="1" type="ORF">BJY16_007535</name>
</gene>
<dbReference type="RefSeq" id="WP_185044289.1">
    <property type="nucleotide sequence ID" value="NZ_BAABFG010000005.1"/>
</dbReference>
<dbReference type="Proteomes" id="UP000546162">
    <property type="component" value="Unassembled WGS sequence"/>
</dbReference>
<dbReference type="Gene3D" id="2.30.110.50">
    <property type="match status" value="1"/>
</dbReference>
<dbReference type="Gene3D" id="3.55.50.10">
    <property type="entry name" value="Baseplate protein-like domains"/>
    <property type="match status" value="1"/>
</dbReference>
<dbReference type="Gene3D" id="4.10.220.110">
    <property type="match status" value="1"/>
</dbReference>
<protein>
    <submittedName>
        <fullName evidence="1">Phage protein D</fullName>
    </submittedName>
</protein>
<dbReference type="EMBL" id="JACHNB010000001">
    <property type="protein sequence ID" value="MBB4744076.1"/>
    <property type="molecule type" value="Genomic_DNA"/>
</dbReference>
<evidence type="ECO:0000313" key="1">
    <source>
        <dbReference type="EMBL" id="MBB4744076.1"/>
    </source>
</evidence>
<accession>A0A7W7MBI9</accession>
<evidence type="ECO:0000313" key="2">
    <source>
        <dbReference type="Proteomes" id="UP000546162"/>
    </source>
</evidence>
<reference evidence="1 2" key="1">
    <citation type="submission" date="2020-08" db="EMBL/GenBank/DDBJ databases">
        <title>Sequencing the genomes of 1000 actinobacteria strains.</title>
        <authorList>
            <person name="Klenk H.-P."/>
        </authorList>
    </citation>
    <scope>NUCLEOTIDE SEQUENCE [LARGE SCALE GENOMIC DNA]</scope>
    <source>
        <strain evidence="1 2">DSM 45809</strain>
    </source>
</reference>